<dbReference type="RefSeq" id="WP_307479581.1">
    <property type="nucleotide sequence ID" value="NZ_JAUSUB010000040.1"/>
</dbReference>
<name>A0ABU0AQC7_9BACI</name>
<dbReference type="InterPro" id="IPR008927">
    <property type="entry name" value="6-PGluconate_DH-like_C_sf"/>
</dbReference>
<dbReference type="EMBL" id="JAUSUB010000040">
    <property type="protein sequence ID" value="MDQ0273452.1"/>
    <property type="molecule type" value="Genomic_DNA"/>
</dbReference>
<dbReference type="InterPro" id="IPR013328">
    <property type="entry name" value="6PGD_dom2"/>
</dbReference>
<reference evidence="7 8" key="1">
    <citation type="submission" date="2023-07" db="EMBL/GenBank/DDBJ databases">
        <title>Genomic Encyclopedia of Type Strains, Phase IV (KMG-IV): sequencing the most valuable type-strain genomes for metagenomic binning, comparative biology and taxonomic classification.</title>
        <authorList>
            <person name="Goeker M."/>
        </authorList>
    </citation>
    <scope>NUCLEOTIDE SEQUENCE [LARGE SCALE GENOMIC DNA]</scope>
    <source>
        <strain evidence="7 8">DSM 23494</strain>
    </source>
</reference>
<evidence type="ECO:0000313" key="7">
    <source>
        <dbReference type="EMBL" id="MDQ0273452.1"/>
    </source>
</evidence>
<dbReference type="InterPro" id="IPR051402">
    <property type="entry name" value="KPR-Related"/>
</dbReference>
<gene>
    <name evidence="7" type="ORF">J2S17_005384</name>
</gene>
<comment type="similarity">
    <text evidence="1 4">Belongs to the ketopantoate reductase family.</text>
</comment>
<evidence type="ECO:0000256" key="4">
    <source>
        <dbReference type="RuleBase" id="RU362068"/>
    </source>
</evidence>
<proteinExistence type="inferred from homology"/>
<dbReference type="PANTHER" id="PTHR21708">
    <property type="entry name" value="PROBABLE 2-DEHYDROPANTOATE 2-REDUCTASE"/>
    <property type="match status" value="1"/>
</dbReference>
<accession>A0ABU0AQC7</accession>
<organism evidence="7 8">
    <name type="scientific">Cytobacillus purgationiresistens</name>
    <dbReference type="NCBI Taxonomy" id="863449"/>
    <lineage>
        <taxon>Bacteria</taxon>
        <taxon>Bacillati</taxon>
        <taxon>Bacillota</taxon>
        <taxon>Bacilli</taxon>
        <taxon>Bacillales</taxon>
        <taxon>Bacillaceae</taxon>
        <taxon>Cytobacillus</taxon>
    </lineage>
</organism>
<dbReference type="Pfam" id="PF08546">
    <property type="entry name" value="ApbA_C"/>
    <property type="match status" value="1"/>
</dbReference>
<evidence type="ECO:0000259" key="5">
    <source>
        <dbReference type="Pfam" id="PF02558"/>
    </source>
</evidence>
<keyword evidence="4" id="KW-0566">Pantothenate biosynthesis</keyword>
<keyword evidence="8" id="KW-1185">Reference proteome</keyword>
<dbReference type="SUPFAM" id="SSF48179">
    <property type="entry name" value="6-phosphogluconate dehydrogenase C-terminal domain-like"/>
    <property type="match status" value="1"/>
</dbReference>
<dbReference type="SUPFAM" id="SSF51735">
    <property type="entry name" value="NAD(P)-binding Rossmann-fold domains"/>
    <property type="match status" value="1"/>
</dbReference>
<dbReference type="Gene3D" id="3.40.50.720">
    <property type="entry name" value="NAD(P)-binding Rossmann-like Domain"/>
    <property type="match status" value="1"/>
</dbReference>
<dbReference type="Proteomes" id="UP001238088">
    <property type="component" value="Unassembled WGS sequence"/>
</dbReference>
<protein>
    <recommendedName>
        <fullName evidence="4">2-dehydropantoate 2-reductase</fullName>
        <ecNumber evidence="4">1.1.1.169</ecNumber>
    </recommendedName>
    <alternativeName>
        <fullName evidence="4">Ketopantoate reductase</fullName>
    </alternativeName>
</protein>
<comment type="function">
    <text evidence="4">Catalyzes the NADPH-dependent reduction of ketopantoate into pantoic acid.</text>
</comment>
<evidence type="ECO:0000259" key="6">
    <source>
        <dbReference type="Pfam" id="PF08546"/>
    </source>
</evidence>
<dbReference type="InterPro" id="IPR013752">
    <property type="entry name" value="KPA_reductase"/>
</dbReference>
<dbReference type="Pfam" id="PF02558">
    <property type="entry name" value="ApbA"/>
    <property type="match status" value="1"/>
</dbReference>
<dbReference type="NCBIfam" id="TIGR00745">
    <property type="entry name" value="apbA_panE"/>
    <property type="match status" value="1"/>
</dbReference>
<dbReference type="PANTHER" id="PTHR21708:SF26">
    <property type="entry name" value="2-DEHYDROPANTOATE 2-REDUCTASE"/>
    <property type="match status" value="1"/>
</dbReference>
<dbReference type="EC" id="1.1.1.169" evidence="4"/>
<evidence type="ECO:0000256" key="1">
    <source>
        <dbReference type="ARBA" id="ARBA00007870"/>
    </source>
</evidence>
<evidence type="ECO:0000256" key="2">
    <source>
        <dbReference type="ARBA" id="ARBA00022857"/>
    </source>
</evidence>
<keyword evidence="3 4" id="KW-0560">Oxidoreductase</keyword>
<comment type="pathway">
    <text evidence="4">Cofactor biosynthesis; (R)-pantothenate biosynthesis; (R)-pantoate from 3-methyl-2-oxobutanoate: step 2/2.</text>
</comment>
<dbReference type="InterPro" id="IPR036291">
    <property type="entry name" value="NAD(P)-bd_dom_sf"/>
</dbReference>
<dbReference type="InterPro" id="IPR013332">
    <property type="entry name" value="KPR_N"/>
</dbReference>
<feature type="domain" description="Ketopantoate reductase N-terminal" evidence="5">
    <location>
        <begin position="7"/>
        <end position="143"/>
    </location>
</feature>
<evidence type="ECO:0000313" key="8">
    <source>
        <dbReference type="Proteomes" id="UP001238088"/>
    </source>
</evidence>
<dbReference type="Gene3D" id="1.10.1040.10">
    <property type="entry name" value="N-(1-d-carboxylethyl)-l-norvaline Dehydrogenase, domain 2"/>
    <property type="match status" value="1"/>
</dbReference>
<sequence>MKIQTVSIIGLGALGVLFGYHLSKKMPNGTLKIIADEDRIKKYKREGVYCNGELCDFDYATPDQLSHPADLILIAVKYNSLPEAIQAVKHLVGVDTIILSVLNGITSEARIGKVLGMEKVVYCVAQGMDAVKVGNQMSYHHMGMLSVGDSAPGYVSSRVKALVDFFGNIELPYEVNTSMIKQQWGKFMLNVGVNQTAAVYKTNYGGIQVEGEARETMIAAMREVIHLSKYERLDLSEDDLSYWLGVLDGLNSEGKPSMVQDMDAGRQSEVELFSGTVLELYRKHGLSVPPINNELYQKIKLMEYQFV</sequence>
<dbReference type="GO" id="GO:0008677">
    <property type="term" value="F:2-dehydropantoate 2-reductase activity"/>
    <property type="evidence" value="ECO:0007669"/>
    <property type="project" value="UniProtKB-EC"/>
</dbReference>
<evidence type="ECO:0000256" key="3">
    <source>
        <dbReference type="ARBA" id="ARBA00023002"/>
    </source>
</evidence>
<keyword evidence="2 4" id="KW-0521">NADP</keyword>
<feature type="domain" description="Ketopantoate reductase C-terminal" evidence="6">
    <location>
        <begin position="180"/>
        <end position="302"/>
    </location>
</feature>
<comment type="catalytic activity">
    <reaction evidence="4">
        <text>(R)-pantoate + NADP(+) = 2-dehydropantoate + NADPH + H(+)</text>
        <dbReference type="Rhea" id="RHEA:16233"/>
        <dbReference type="ChEBI" id="CHEBI:11561"/>
        <dbReference type="ChEBI" id="CHEBI:15378"/>
        <dbReference type="ChEBI" id="CHEBI:15980"/>
        <dbReference type="ChEBI" id="CHEBI:57783"/>
        <dbReference type="ChEBI" id="CHEBI:58349"/>
        <dbReference type="EC" id="1.1.1.169"/>
    </reaction>
</comment>
<dbReference type="InterPro" id="IPR003710">
    <property type="entry name" value="ApbA"/>
</dbReference>
<comment type="caution">
    <text evidence="7">The sequence shown here is derived from an EMBL/GenBank/DDBJ whole genome shotgun (WGS) entry which is preliminary data.</text>
</comment>